<evidence type="ECO:0000256" key="8">
    <source>
        <dbReference type="SAM" id="SignalP"/>
    </source>
</evidence>
<keyword evidence="11" id="KW-1185">Reference proteome</keyword>
<keyword evidence="4" id="KW-0249">Electron transport</keyword>
<feature type="chain" id="PRO_5046376078" description="Cytochrome c domain-containing protein" evidence="8">
    <location>
        <begin position="22"/>
        <end position="194"/>
    </location>
</feature>
<evidence type="ECO:0000256" key="6">
    <source>
        <dbReference type="PROSITE-ProRule" id="PRU00433"/>
    </source>
</evidence>
<evidence type="ECO:0000256" key="4">
    <source>
        <dbReference type="ARBA" id="ARBA00022982"/>
    </source>
</evidence>
<dbReference type="PROSITE" id="PS51007">
    <property type="entry name" value="CYTC"/>
    <property type="match status" value="1"/>
</dbReference>
<evidence type="ECO:0000256" key="5">
    <source>
        <dbReference type="ARBA" id="ARBA00023004"/>
    </source>
</evidence>
<dbReference type="EMBL" id="BAABHV010000001">
    <property type="protein sequence ID" value="GAA5047175.1"/>
    <property type="molecule type" value="Genomic_DNA"/>
</dbReference>
<dbReference type="Gene3D" id="1.10.760.10">
    <property type="entry name" value="Cytochrome c-like domain"/>
    <property type="match status" value="1"/>
</dbReference>
<gene>
    <name evidence="10" type="ORF">GCM10023208_03280</name>
</gene>
<feature type="compositionally biased region" description="Acidic residues" evidence="7">
    <location>
        <begin position="34"/>
        <end position="71"/>
    </location>
</feature>
<keyword evidence="5 6" id="KW-0408">Iron</keyword>
<feature type="signal peptide" evidence="8">
    <location>
        <begin position="1"/>
        <end position="21"/>
    </location>
</feature>
<feature type="compositionally biased region" description="Low complexity" evidence="7">
    <location>
        <begin position="72"/>
        <end position="103"/>
    </location>
</feature>
<organism evidence="10 11">
    <name type="scientific">Erythrobacter westpacificensis</name>
    <dbReference type="NCBI Taxonomy" id="1055231"/>
    <lineage>
        <taxon>Bacteria</taxon>
        <taxon>Pseudomonadati</taxon>
        <taxon>Pseudomonadota</taxon>
        <taxon>Alphaproteobacteria</taxon>
        <taxon>Sphingomonadales</taxon>
        <taxon>Erythrobacteraceae</taxon>
        <taxon>Erythrobacter/Porphyrobacter group</taxon>
        <taxon>Erythrobacter</taxon>
    </lineage>
</organism>
<dbReference type="PRINTS" id="PR00604">
    <property type="entry name" value="CYTCHRMECIAB"/>
</dbReference>
<dbReference type="PROSITE" id="PS51257">
    <property type="entry name" value="PROKAR_LIPOPROTEIN"/>
    <property type="match status" value="1"/>
</dbReference>
<dbReference type="SUPFAM" id="SSF46626">
    <property type="entry name" value="Cytochrome c"/>
    <property type="match status" value="1"/>
</dbReference>
<keyword evidence="1" id="KW-0813">Transport</keyword>
<sequence length="194" mass="19578">MRIHIALATSTALALALSACGGPPESNDAGDTAATEEEVEVEVPETMPEGDADSVDGAAVEDETEAEEAEAPEPVASASPTPTPTATRTPTPTPTQVAAATPPQSFTTCGVCHSVEPGQNMIGPSLAGVVGRRAGSVAGANYSPAMKSANITWTEANLRRYIVDPNAVVPGGTMPAPGVNAAQAQAIVNYLKTL</sequence>
<accession>A0ABP9K0L0</accession>
<dbReference type="Pfam" id="PF00034">
    <property type="entry name" value="Cytochrom_C"/>
    <property type="match status" value="1"/>
</dbReference>
<keyword evidence="2 6" id="KW-0349">Heme</keyword>
<protein>
    <recommendedName>
        <fullName evidence="9">Cytochrome c domain-containing protein</fullName>
    </recommendedName>
</protein>
<feature type="region of interest" description="Disordered" evidence="7">
    <location>
        <begin position="18"/>
        <end position="104"/>
    </location>
</feature>
<evidence type="ECO:0000256" key="2">
    <source>
        <dbReference type="ARBA" id="ARBA00022617"/>
    </source>
</evidence>
<evidence type="ECO:0000259" key="9">
    <source>
        <dbReference type="PROSITE" id="PS51007"/>
    </source>
</evidence>
<dbReference type="Proteomes" id="UP001500518">
    <property type="component" value="Unassembled WGS sequence"/>
</dbReference>
<dbReference type="InterPro" id="IPR002327">
    <property type="entry name" value="Cyt_c_1A/1B"/>
</dbReference>
<comment type="caution">
    <text evidence="10">The sequence shown here is derived from an EMBL/GenBank/DDBJ whole genome shotgun (WGS) entry which is preliminary data.</text>
</comment>
<reference evidence="11" key="1">
    <citation type="journal article" date="2019" name="Int. J. Syst. Evol. Microbiol.">
        <title>The Global Catalogue of Microorganisms (GCM) 10K type strain sequencing project: providing services to taxonomists for standard genome sequencing and annotation.</title>
        <authorList>
            <consortium name="The Broad Institute Genomics Platform"/>
            <consortium name="The Broad Institute Genome Sequencing Center for Infectious Disease"/>
            <person name="Wu L."/>
            <person name="Ma J."/>
        </authorList>
    </citation>
    <scope>NUCLEOTIDE SEQUENCE [LARGE SCALE GENOMIC DNA]</scope>
    <source>
        <strain evidence="11">JCM 18014</strain>
    </source>
</reference>
<evidence type="ECO:0000256" key="1">
    <source>
        <dbReference type="ARBA" id="ARBA00022448"/>
    </source>
</evidence>
<dbReference type="InterPro" id="IPR036909">
    <property type="entry name" value="Cyt_c-like_dom_sf"/>
</dbReference>
<proteinExistence type="predicted"/>
<feature type="domain" description="Cytochrome c" evidence="9">
    <location>
        <begin position="97"/>
        <end position="194"/>
    </location>
</feature>
<keyword evidence="8" id="KW-0732">Signal</keyword>
<name>A0ABP9K0L0_9SPHN</name>
<evidence type="ECO:0000256" key="3">
    <source>
        <dbReference type="ARBA" id="ARBA00022723"/>
    </source>
</evidence>
<dbReference type="InterPro" id="IPR009056">
    <property type="entry name" value="Cyt_c-like_dom"/>
</dbReference>
<dbReference type="PANTHER" id="PTHR11961">
    <property type="entry name" value="CYTOCHROME C"/>
    <property type="match status" value="1"/>
</dbReference>
<dbReference type="RefSeq" id="WP_346031392.1">
    <property type="nucleotide sequence ID" value="NZ_BAABHV010000001.1"/>
</dbReference>
<evidence type="ECO:0000256" key="7">
    <source>
        <dbReference type="SAM" id="MobiDB-lite"/>
    </source>
</evidence>
<keyword evidence="3 6" id="KW-0479">Metal-binding</keyword>
<evidence type="ECO:0000313" key="10">
    <source>
        <dbReference type="EMBL" id="GAA5047175.1"/>
    </source>
</evidence>
<evidence type="ECO:0000313" key="11">
    <source>
        <dbReference type="Proteomes" id="UP001500518"/>
    </source>
</evidence>